<comment type="caution">
    <text evidence="2">The sequence shown here is derived from an EMBL/GenBank/DDBJ whole genome shotgun (WGS) entry which is preliminary data.</text>
</comment>
<evidence type="ECO:0000259" key="1">
    <source>
        <dbReference type="Pfam" id="PF07762"/>
    </source>
</evidence>
<dbReference type="Proteomes" id="UP000324897">
    <property type="component" value="Unassembled WGS sequence"/>
</dbReference>
<evidence type="ECO:0000313" key="2">
    <source>
        <dbReference type="EMBL" id="TVU01358.1"/>
    </source>
</evidence>
<dbReference type="AlphaFoldDB" id="A0A5J9SQV9"/>
<feature type="non-terminal residue" evidence="2">
    <location>
        <position position="1"/>
    </location>
</feature>
<evidence type="ECO:0000313" key="3">
    <source>
        <dbReference type="Proteomes" id="UP000324897"/>
    </source>
</evidence>
<dbReference type="EMBL" id="RWGY01000452">
    <property type="protein sequence ID" value="TVU01358.1"/>
    <property type="molecule type" value="Genomic_DNA"/>
</dbReference>
<organism evidence="2 3">
    <name type="scientific">Eragrostis curvula</name>
    <name type="common">weeping love grass</name>
    <dbReference type="NCBI Taxonomy" id="38414"/>
    <lineage>
        <taxon>Eukaryota</taxon>
        <taxon>Viridiplantae</taxon>
        <taxon>Streptophyta</taxon>
        <taxon>Embryophyta</taxon>
        <taxon>Tracheophyta</taxon>
        <taxon>Spermatophyta</taxon>
        <taxon>Magnoliopsida</taxon>
        <taxon>Liliopsida</taxon>
        <taxon>Poales</taxon>
        <taxon>Poaceae</taxon>
        <taxon>PACMAD clade</taxon>
        <taxon>Chloridoideae</taxon>
        <taxon>Eragrostideae</taxon>
        <taxon>Eragrostidinae</taxon>
        <taxon>Eragrostis</taxon>
    </lineage>
</organism>
<dbReference type="PANTHER" id="PTHR33074">
    <property type="entry name" value="EXPRESSED PROTEIN-RELATED"/>
    <property type="match status" value="1"/>
</dbReference>
<reference evidence="2 3" key="1">
    <citation type="journal article" date="2019" name="Sci. Rep.">
        <title>A high-quality genome of Eragrostis curvula grass provides insights into Poaceae evolution and supports new strategies to enhance forage quality.</title>
        <authorList>
            <person name="Carballo J."/>
            <person name="Santos B.A.C.M."/>
            <person name="Zappacosta D."/>
            <person name="Garbus I."/>
            <person name="Selva J.P."/>
            <person name="Gallo C.A."/>
            <person name="Diaz A."/>
            <person name="Albertini E."/>
            <person name="Caccamo M."/>
            <person name="Echenique V."/>
        </authorList>
    </citation>
    <scope>NUCLEOTIDE SEQUENCE [LARGE SCALE GENOMIC DNA]</scope>
    <source>
        <strain evidence="3">cv. Victoria</strain>
        <tissue evidence="2">Leaf</tissue>
    </source>
</reference>
<accession>A0A5J9SQV9</accession>
<gene>
    <name evidence="2" type="ORF">EJB05_53189</name>
</gene>
<dbReference type="OrthoDB" id="685097at2759"/>
<dbReference type="Pfam" id="PF07762">
    <property type="entry name" value="DUF1618"/>
    <property type="match status" value="1"/>
</dbReference>
<sequence length="479" mass="52629">MFEPGADVETTGSYSTADPKTLVVARTSTGHPIGVSLRLKSPPAESRVCVHFPQDSKPRQHPNEVIAAHGDSVLIRVDGEENLGMGTADYFVYNAGNTGAGSPQPPSLSLLPPYRYLSKGSTGILRRGEDELVVARLNMVQLKDETPQKHVAEVLLFRSGKWLTGKPRISGLGSTIEEEKFMSSWFSGSSVIPVGEDMLCWVCLYRGLIFSKVYDESPGLRYVPLPADSISSENVCVTASSAVKCVSIFDRCCFGGAGGGKCENSDHAYHIKTWTLRMDSMTWVLDGMMDATELWGLDAYKCLPRVKVEYPVVSMDEAHIICFMICDVEAWLIKVDMRSKMLLSVYSYPKAELKHVYPGKLLLPSKVSYYLNSYPGGGSHTDIIEPQSVAVLDKQLTCDGSNSKLLQYCCNTSADPGVHASEIVAALQEISSYKLEGDDMQRTISILSHGNGHRFKSYLGIPMNLRKDWLLMEINANVG</sequence>
<keyword evidence="3" id="KW-1185">Reference proteome</keyword>
<dbReference type="PANTHER" id="PTHR33074:SF124">
    <property type="entry name" value="DUF1618 DOMAIN-CONTAINING PROTEIN"/>
    <property type="match status" value="1"/>
</dbReference>
<dbReference type="Gramene" id="TVU01358">
    <property type="protein sequence ID" value="TVU01358"/>
    <property type="gene ID" value="EJB05_53189"/>
</dbReference>
<name>A0A5J9SQV9_9POAL</name>
<dbReference type="InterPro" id="IPR011676">
    <property type="entry name" value="DUF1618"/>
</dbReference>
<feature type="domain" description="DUF1618" evidence="1">
    <location>
        <begin position="201"/>
        <end position="322"/>
    </location>
</feature>
<proteinExistence type="predicted"/>
<protein>
    <recommendedName>
        <fullName evidence="1">DUF1618 domain-containing protein</fullName>
    </recommendedName>
</protein>